<evidence type="ECO:0000256" key="3">
    <source>
        <dbReference type="ARBA" id="ARBA00022692"/>
    </source>
</evidence>
<name>A0A1V3WKS6_MYCKA</name>
<evidence type="ECO:0000256" key="6">
    <source>
        <dbReference type="SAM" id="MobiDB-lite"/>
    </source>
</evidence>
<keyword evidence="3 7" id="KW-0812">Transmembrane</keyword>
<feature type="transmembrane region" description="Helical" evidence="7">
    <location>
        <begin position="35"/>
        <end position="59"/>
    </location>
</feature>
<dbReference type="InterPro" id="IPR017039">
    <property type="entry name" value="Virul_fac_BrkB"/>
</dbReference>
<protein>
    <submittedName>
        <fullName evidence="8">Virulence factor BrkB family protein</fullName>
    </submittedName>
</protein>
<dbReference type="AlphaFoldDB" id="A0A1V3WKS6"/>
<reference evidence="8 9" key="1">
    <citation type="submission" date="2017-02" db="EMBL/GenBank/DDBJ databases">
        <title>Complete genome sequences of Mycobacterium kansasii strains isolated from rhesus macaques.</title>
        <authorList>
            <person name="Panda A."/>
            <person name="Nagaraj S."/>
            <person name="Zhao X."/>
            <person name="Tettelin H."/>
            <person name="Detolla L.J."/>
        </authorList>
    </citation>
    <scope>NUCLEOTIDE SEQUENCE [LARGE SCALE GENOMIC DNA]</scope>
    <source>
        <strain evidence="8 9">11-3813</strain>
    </source>
</reference>
<evidence type="ECO:0000313" key="9">
    <source>
        <dbReference type="Proteomes" id="UP000189229"/>
    </source>
</evidence>
<keyword evidence="2" id="KW-1003">Cell membrane</keyword>
<evidence type="ECO:0000313" key="8">
    <source>
        <dbReference type="EMBL" id="OOK67583.1"/>
    </source>
</evidence>
<evidence type="ECO:0000256" key="4">
    <source>
        <dbReference type="ARBA" id="ARBA00022989"/>
    </source>
</evidence>
<dbReference type="Proteomes" id="UP000189229">
    <property type="component" value="Unassembled WGS sequence"/>
</dbReference>
<comment type="caution">
    <text evidence="8">The sequence shown here is derived from an EMBL/GenBank/DDBJ whole genome shotgun (WGS) entry which is preliminary data.</text>
</comment>
<evidence type="ECO:0000256" key="7">
    <source>
        <dbReference type="SAM" id="Phobius"/>
    </source>
</evidence>
<keyword evidence="4 7" id="KW-1133">Transmembrane helix</keyword>
<dbReference type="GO" id="GO:0005886">
    <property type="term" value="C:plasma membrane"/>
    <property type="evidence" value="ECO:0007669"/>
    <property type="project" value="UniProtKB-SubCell"/>
</dbReference>
<keyword evidence="5 7" id="KW-0472">Membrane</keyword>
<evidence type="ECO:0000256" key="1">
    <source>
        <dbReference type="ARBA" id="ARBA00004651"/>
    </source>
</evidence>
<gene>
    <name evidence="8" type="ORF">BZL30_7662</name>
</gene>
<dbReference type="Pfam" id="PF03631">
    <property type="entry name" value="Virul_fac_BrkB"/>
    <property type="match status" value="1"/>
</dbReference>
<sequence length="105" mass="11666">MRAGLIAAVGFELFKQVGSIYLRTVLRSPAGATFGPVLGLMVFAYVTAYLVLFSTAWAATDSEEDPRAKHVDPPGPRSSGRAYRSTRAWLRVRRWSRWLPEPLGL</sequence>
<evidence type="ECO:0000256" key="2">
    <source>
        <dbReference type="ARBA" id="ARBA00022475"/>
    </source>
</evidence>
<accession>A0A1V3WKS6</accession>
<organism evidence="8 9">
    <name type="scientific">Mycobacterium kansasii</name>
    <dbReference type="NCBI Taxonomy" id="1768"/>
    <lineage>
        <taxon>Bacteria</taxon>
        <taxon>Bacillati</taxon>
        <taxon>Actinomycetota</taxon>
        <taxon>Actinomycetes</taxon>
        <taxon>Mycobacteriales</taxon>
        <taxon>Mycobacteriaceae</taxon>
        <taxon>Mycobacterium</taxon>
    </lineage>
</organism>
<feature type="region of interest" description="Disordered" evidence="6">
    <location>
        <begin position="61"/>
        <end position="83"/>
    </location>
</feature>
<dbReference type="EMBL" id="MVBM01000008">
    <property type="protein sequence ID" value="OOK67583.1"/>
    <property type="molecule type" value="Genomic_DNA"/>
</dbReference>
<proteinExistence type="predicted"/>
<comment type="subcellular location">
    <subcellularLocation>
        <location evidence="1">Cell membrane</location>
        <topology evidence="1">Multi-pass membrane protein</topology>
    </subcellularLocation>
</comment>
<evidence type="ECO:0000256" key="5">
    <source>
        <dbReference type="ARBA" id="ARBA00023136"/>
    </source>
</evidence>